<dbReference type="PANTHER" id="PTHR42759:SF1">
    <property type="entry name" value="MAGNESIUM-CHELATASE SUBUNIT CHLD"/>
    <property type="match status" value="1"/>
</dbReference>
<evidence type="ECO:0000259" key="1">
    <source>
        <dbReference type="SMART" id="SM00382"/>
    </source>
</evidence>
<feature type="domain" description="AAA+ ATPase" evidence="1">
    <location>
        <begin position="41"/>
        <end position="185"/>
    </location>
</feature>
<protein>
    <submittedName>
        <fullName evidence="2">Protein MxaR</fullName>
    </submittedName>
</protein>
<dbReference type="PIRSF" id="PIRSF002849">
    <property type="entry name" value="AAA_ATPase_chaperone_MoxR_prd"/>
    <property type="match status" value="1"/>
</dbReference>
<dbReference type="GO" id="GO:0005524">
    <property type="term" value="F:ATP binding"/>
    <property type="evidence" value="ECO:0007669"/>
    <property type="project" value="InterPro"/>
</dbReference>
<dbReference type="Gene3D" id="1.10.8.80">
    <property type="entry name" value="Magnesium chelatase subunit I, C-Terminal domain"/>
    <property type="match status" value="1"/>
</dbReference>
<dbReference type="EMBL" id="AP017928">
    <property type="protein sequence ID" value="BBA33392.1"/>
    <property type="molecule type" value="Genomic_DNA"/>
</dbReference>
<dbReference type="PANTHER" id="PTHR42759">
    <property type="entry name" value="MOXR FAMILY PROTEIN"/>
    <property type="match status" value="1"/>
</dbReference>
<dbReference type="InterPro" id="IPR050764">
    <property type="entry name" value="CbbQ/NirQ/NorQ/GpvN"/>
</dbReference>
<dbReference type="SUPFAM" id="SSF52540">
    <property type="entry name" value="P-loop containing nucleoside triphosphate hydrolases"/>
    <property type="match status" value="1"/>
</dbReference>
<proteinExistence type="predicted"/>
<dbReference type="Gene3D" id="3.40.50.300">
    <property type="entry name" value="P-loop containing nucleotide triphosphate hydrolases"/>
    <property type="match status" value="1"/>
</dbReference>
<dbReference type="PRINTS" id="PR00300">
    <property type="entry name" value="CLPPROTEASEA"/>
</dbReference>
<dbReference type="GO" id="GO:0016887">
    <property type="term" value="F:ATP hydrolysis activity"/>
    <property type="evidence" value="ECO:0007669"/>
    <property type="project" value="InterPro"/>
</dbReference>
<reference evidence="2 3" key="1">
    <citation type="submission" date="2016-12" db="EMBL/GenBank/DDBJ databases">
        <title>Genome sequencing of Methylocaldum marinum.</title>
        <authorList>
            <person name="Takeuchi M."/>
            <person name="Kamagata Y."/>
            <person name="Hiraoka S."/>
            <person name="Oshima K."/>
            <person name="Hattori M."/>
            <person name="Iwasaki W."/>
        </authorList>
    </citation>
    <scope>NUCLEOTIDE SEQUENCE [LARGE SCALE GENOMIC DNA]</scope>
    <source>
        <strain evidence="2 3">S8</strain>
    </source>
</reference>
<dbReference type="Pfam" id="PF17863">
    <property type="entry name" value="AAA_lid_2"/>
    <property type="match status" value="1"/>
</dbReference>
<dbReference type="InterPro" id="IPR011703">
    <property type="entry name" value="ATPase_AAA-3"/>
</dbReference>
<keyword evidence="3" id="KW-1185">Reference proteome</keyword>
<dbReference type="InterPro" id="IPR041628">
    <property type="entry name" value="ChlI/MoxR_AAA_lid"/>
</dbReference>
<name>A0A250KPD1_9GAMM</name>
<dbReference type="KEGG" id="mmai:sS8_1432"/>
<dbReference type="RefSeq" id="WP_119629004.1">
    <property type="nucleotide sequence ID" value="NZ_AP017928.1"/>
</dbReference>
<evidence type="ECO:0000313" key="3">
    <source>
        <dbReference type="Proteomes" id="UP000266313"/>
    </source>
</evidence>
<dbReference type="SMART" id="SM00382">
    <property type="entry name" value="AAA"/>
    <property type="match status" value="1"/>
</dbReference>
<accession>A0A250KPD1</accession>
<dbReference type="CDD" id="cd00009">
    <property type="entry name" value="AAA"/>
    <property type="match status" value="1"/>
</dbReference>
<organism evidence="2 3">
    <name type="scientific">Methylocaldum marinum</name>
    <dbReference type="NCBI Taxonomy" id="1432792"/>
    <lineage>
        <taxon>Bacteria</taxon>
        <taxon>Pseudomonadati</taxon>
        <taxon>Pseudomonadota</taxon>
        <taxon>Gammaproteobacteria</taxon>
        <taxon>Methylococcales</taxon>
        <taxon>Methylococcaceae</taxon>
        <taxon>Methylocaldum</taxon>
    </lineage>
</organism>
<dbReference type="Proteomes" id="UP000266313">
    <property type="component" value="Chromosome"/>
</dbReference>
<gene>
    <name evidence="2" type="ORF">sS8_1432</name>
</gene>
<dbReference type="OrthoDB" id="9808397at2"/>
<dbReference type="InterPro" id="IPR027417">
    <property type="entry name" value="P-loop_NTPase"/>
</dbReference>
<dbReference type="InterPro" id="IPR003593">
    <property type="entry name" value="AAA+_ATPase"/>
</dbReference>
<dbReference type="AlphaFoldDB" id="A0A250KPD1"/>
<dbReference type="InterPro" id="IPR001270">
    <property type="entry name" value="ClpA/B"/>
</dbReference>
<dbReference type="Pfam" id="PF07726">
    <property type="entry name" value="AAA_3"/>
    <property type="match status" value="1"/>
</dbReference>
<sequence>MHSEQQLADWREKAFRFESEIEKAIVGQPRAIRLMTIAVFSRGHVLLEGNVGVGKTTLLRAVSRAVGGEYERIEGTIDLMPADLIYYTYLDENGRPRVDPGPVLKHGERLSTFFFNEINRARPQVHSLLLRIMAERSVTAFNRESRFPYLQVFADRNRVEKEETFELPAAARDRFLLEIAMDYPSDDDILDQLTFDPRFHDVDTLLGAVGEAVLPFRELDAIAAAIQTSIEASPTLRAYTRNLWRASHEPERFGISVADADMSELIQAGASPRGMSYLIRAARVHAWLKGRNRVIPEDVQGVFYPAMAHRVFLKPAYEYRRDELVPGLVDKILHSIAAP</sequence>
<evidence type="ECO:0000313" key="2">
    <source>
        <dbReference type="EMBL" id="BBA33392.1"/>
    </source>
</evidence>